<dbReference type="EMBL" id="JAWWNJ010000098">
    <property type="protein sequence ID" value="KAK6996351.1"/>
    <property type="molecule type" value="Genomic_DNA"/>
</dbReference>
<dbReference type="AlphaFoldDB" id="A0AAV9ZYS4"/>
<dbReference type="Proteomes" id="UP001362999">
    <property type="component" value="Unassembled WGS sequence"/>
</dbReference>
<sequence length="151" mass="17121">MVATRTKTYASDTVRTSRKSLLQEAADIGASFDEQNDPTIFTAEGGGLPAVDQHALSVARIPRIRASDLAWDKICSVDWEDRQQGFVVPRITAKKEYQWCILRKLDTEYKFFPPWFDLNEDQLGPIPDEWLKDVGEDLQKAIAFGGREESN</sequence>
<comment type="caution">
    <text evidence="1">The sequence shown here is derived from an EMBL/GenBank/DDBJ whole genome shotgun (WGS) entry which is preliminary data.</text>
</comment>
<accession>A0AAV9ZYS4</accession>
<organism evidence="1 2">
    <name type="scientific">Favolaschia claudopus</name>
    <dbReference type="NCBI Taxonomy" id="2862362"/>
    <lineage>
        <taxon>Eukaryota</taxon>
        <taxon>Fungi</taxon>
        <taxon>Dikarya</taxon>
        <taxon>Basidiomycota</taxon>
        <taxon>Agaricomycotina</taxon>
        <taxon>Agaricomycetes</taxon>
        <taxon>Agaricomycetidae</taxon>
        <taxon>Agaricales</taxon>
        <taxon>Marasmiineae</taxon>
        <taxon>Mycenaceae</taxon>
        <taxon>Favolaschia</taxon>
    </lineage>
</organism>
<name>A0AAV9ZYS4_9AGAR</name>
<proteinExistence type="predicted"/>
<protein>
    <submittedName>
        <fullName evidence="1">Uncharacterized protein</fullName>
    </submittedName>
</protein>
<keyword evidence="2" id="KW-1185">Reference proteome</keyword>
<evidence type="ECO:0000313" key="1">
    <source>
        <dbReference type="EMBL" id="KAK6996351.1"/>
    </source>
</evidence>
<reference evidence="1 2" key="1">
    <citation type="journal article" date="2024" name="J Genomics">
        <title>Draft genome sequencing and assembly of Favolaschia claudopus CIRM-BRFM 2984 isolated from oak limbs.</title>
        <authorList>
            <person name="Navarro D."/>
            <person name="Drula E."/>
            <person name="Chaduli D."/>
            <person name="Cazenave R."/>
            <person name="Ahrendt S."/>
            <person name="Wang J."/>
            <person name="Lipzen A."/>
            <person name="Daum C."/>
            <person name="Barry K."/>
            <person name="Grigoriev I.V."/>
            <person name="Favel A."/>
            <person name="Rosso M.N."/>
            <person name="Martin F."/>
        </authorList>
    </citation>
    <scope>NUCLEOTIDE SEQUENCE [LARGE SCALE GENOMIC DNA]</scope>
    <source>
        <strain evidence="1 2">CIRM-BRFM 2984</strain>
    </source>
</reference>
<gene>
    <name evidence="1" type="ORF">R3P38DRAFT_3329614</name>
</gene>
<evidence type="ECO:0000313" key="2">
    <source>
        <dbReference type="Proteomes" id="UP001362999"/>
    </source>
</evidence>